<dbReference type="RefSeq" id="WP_343796861.1">
    <property type="nucleotide sequence ID" value="NZ_BAAADJ010000009.1"/>
</dbReference>
<gene>
    <name evidence="1" type="ORF">GCM10008967_09660</name>
</gene>
<dbReference type="Gene3D" id="3.30.470.20">
    <property type="entry name" value="ATP-grasp fold, B domain"/>
    <property type="match status" value="1"/>
</dbReference>
<evidence type="ECO:0000313" key="2">
    <source>
        <dbReference type="Proteomes" id="UP001500782"/>
    </source>
</evidence>
<dbReference type="Proteomes" id="UP001500782">
    <property type="component" value="Unassembled WGS sequence"/>
</dbReference>
<dbReference type="InterPro" id="IPR026838">
    <property type="entry name" value="YheC/D"/>
</dbReference>
<name>A0ABN0VZL0_9BACI</name>
<accession>A0ABN0VZL0</accession>
<reference evidence="1 2" key="1">
    <citation type="journal article" date="2019" name="Int. J. Syst. Evol. Microbiol.">
        <title>The Global Catalogue of Microorganisms (GCM) 10K type strain sequencing project: providing services to taxonomists for standard genome sequencing and annotation.</title>
        <authorList>
            <consortium name="The Broad Institute Genomics Platform"/>
            <consortium name="The Broad Institute Genome Sequencing Center for Infectious Disease"/>
            <person name="Wu L."/>
            <person name="Ma J."/>
        </authorList>
    </citation>
    <scope>NUCLEOTIDE SEQUENCE [LARGE SCALE GENOMIC DNA]</scope>
    <source>
        <strain evidence="1 2">JCM 9731</strain>
    </source>
</reference>
<dbReference type="SUPFAM" id="SSF56059">
    <property type="entry name" value="Glutathione synthetase ATP-binding domain-like"/>
    <property type="match status" value="1"/>
</dbReference>
<organism evidence="1 2">
    <name type="scientific">Bacillus carboniphilus</name>
    <dbReference type="NCBI Taxonomy" id="86663"/>
    <lineage>
        <taxon>Bacteria</taxon>
        <taxon>Bacillati</taxon>
        <taxon>Bacillota</taxon>
        <taxon>Bacilli</taxon>
        <taxon>Bacillales</taxon>
        <taxon>Bacillaceae</taxon>
        <taxon>Bacillus</taxon>
    </lineage>
</organism>
<evidence type="ECO:0008006" key="3">
    <source>
        <dbReference type="Google" id="ProtNLM"/>
    </source>
</evidence>
<dbReference type="EMBL" id="BAAADJ010000009">
    <property type="protein sequence ID" value="GAA0321191.1"/>
    <property type="molecule type" value="Genomic_DNA"/>
</dbReference>
<sequence length="358" mass="40811">MRKPIIGVLTWRDGFRFKEPAYFRQLGLEGQALGVILYFFSPADVDFGSNQVSGVYLKEDGSWASKWFMRPDIVIDRFRFTTDPAFKEYVALRKASGFSYANNRLGNKWKVHRALMKNEVLHKWLPKTVLYSRVQLLQMLESDSVVYVKPVNGTGGRGIMKISKDTDGYYVLGRNHVREIFNTKQSSFTALSKFLEQHLSKGKHIIQQGLSLNLIKDRAVDMRILIQKNGNGEWDITGSGMRVGSHHSATSNLHGGGKSNPPQDLLMKCFTLEKTQAILADCRRLAYATAQTVEEQFGRMIELGLDVGVEINGRCWLIEVNPKPGREIFMKLGELSTYREAVRRPLEYCLFLLQTFRS</sequence>
<keyword evidence="2" id="KW-1185">Reference proteome</keyword>
<dbReference type="Pfam" id="PF14398">
    <property type="entry name" value="ATPgrasp_YheCD"/>
    <property type="match status" value="1"/>
</dbReference>
<evidence type="ECO:0000313" key="1">
    <source>
        <dbReference type="EMBL" id="GAA0321191.1"/>
    </source>
</evidence>
<proteinExistence type="predicted"/>
<comment type="caution">
    <text evidence="1">The sequence shown here is derived from an EMBL/GenBank/DDBJ whole genome shotgun (WGS) entry which is preliminary data.</text>
</comment>
<protein>
    <recommendedName>
        <fullName evidence="3">ATP-grasp domain-containing protein</fullName>
    </recommendedName>
</protein>